<name>A0A4R2NT30_9FLAO</name>
<comment type="caution">
    <text evidence="1">The sequence shown here is derived from an EMBL/GenBank/DDBJ whole genome shotgun (WGS) entry which is preliminary data.</text>
</comment>
<organism evidence="1 2">
    <name type="scientific">Tenacibaculum skagerrakense</name>
    <dbReference type="NCBI Taxonomy" id="186571"/>
    <lineage>
        <taxon>Bacteria</taxon>
        <taxon>Pseudomonadati</taxon>
        <taxon>Bacteroidota</taxon>
        <taxon>Flavobacteriia</taxon>
        <taxon>Flavobacteriales</taxon>
        <taxon>Flavobacteriaceae</taxon>
        <taxon>Tenacibaculum</taxon>
    </lineage>
</organism>
<evidence type="ECO:0000313" key="2">
    <source>
        <dbReference type="Proteomes" id="UP000294564"/>
    </source>
</evidence>
<keyword evidence="2" id="KW-1185">Reference proteome</keyword>
<reference evidence="1 2" key="1">
    <citation type="submission" date="2019-03" db="EMBL/GenBank/DDBJ databases">
        <title>Genomic Encyclopedia of Type Strains, Phase IV (KMG-IV): sequencing the most valuable type-strain genomes for metagenomic binning, comparative biology and taxonomic classification.</title>
        <authorList>
            <person name="Goeker M."/>
        </authorList>
    </citation>
    <scope>NUCLEOTIDE SEQUENCE [LARGE SCALE GENOMIC DNA]</scope>
    <source>
        <strain evidence="1 2">DSM 14836</strain>
    </source>
</reference>
<protein>
    <submittedName>
        <fullName evidence="1">Uncharacterized protein</fullName>
    </submittedName>
</protein>
<dbReference type="OrthoDB" id="1190610at2"/>
<accession>A0A4R2NT30</accession>
<sequence length="63" mass="6705">MKKTILKLGKQLNKADQRKVNGGVTVAYCNDGGRALIACIGGQLLGYCKGPQGIYTIFLGPCF</sequence>
<proteinExistence type="predicted"/>
<dbReference type="EMBL" id="SLXM01000004">
    <property type="protein sequence ID" value="TCP24997.1"/>
    <property type="molecule type" value="Genomic_DNA"/>
</dbReference>
<dbReference type="Proteomes" id="UP000294564">
    <property type="component" value="Unassembled WGS sequence"/>
</dbReference>
<evidence type="ECO:0000313" key="1">
    <source>
        <dbReference type="EMBL" id="TCP24997.1"/>
    </source>
</evidence>
<dbReference type="RefSeq" id="WP_132794385.1">
    <property type="nucleotide sequence ID" value="NZ_SLXM01000004.1"/>
</dbReference>
<dbReference type="AlphaFoldDB" id="A0A4R2NT30"/>
<gene>
    <name evidence="1" type="ORF">EV195_10427</name>
</gene>